<organism evidence="2 3">
    <name type="scientific">Sulfobacillus benefaciens</name>
    <dbReference type="NCBI Taxonomy" id="453960"/>
    <lineage>
        <taxon>Bacteria</taxon>
        <taxon>Bacillati</taxon>
        <taxon>Bacillota</taxon>
        <taxon>Clostridia</taxon>
        <taxon>Eubacteriales</taxon>
        <taxon>Clostridiales Family XVII. Incertae Sedis</taxon>
        <taxon>Sulfobacillus</taxon>
    </lineage>
</organism>
<dbReference type="InterPro" id="IPR006059">
    <property type="entry name" value="SBP"/>
</dbReference>
<gene>
    <name evidence="2" type="ORF">C7B43_15485</name>
</gene>
<dbReference type="PANTHER" id="PTHR43649:SF12">
    <property type="entry name" value="DIACETYLCHITOBIOSE BINDING PROTEIN DASA"/>
    <property type="match status" value="1"/>
</dbReference>
<dbReference type="InterPro" id="IPR050490">
    <property type="entry name" value="Bact_solute-bd_prot1"/>
</dbReference>
<keyword evidence="1" id="KW-0732">Signal</keyword>
<protein>
    <submittedName>
        <fullName evidence="2">Sugar ABC transporter substrate-binding protein</fullName>
    </submittedName>
</protein>
<dbReference type="Proteomes" id="UP000242699">
    <property type="component" value="Unassembled WGS sequence"/>
</dbReference>
<dbReference type="EMBL" id="PXYT01000046">
    <property type="protein sequence ID" value="PSR25960.1"/>
    <property type="molecule type" value="Genomic_DNA"/>
</dbReference>
<sequence length="454" mass="49497">MNKSFGLVGIVLITGLSLAGCGTSSTASGKTVLTVATVNNSQMVQMEKLTKTVFEKANPNIEVKFVTLPENQLRPKVTQDVATNSGRFDIVTIGNYETPIWAKNGWISNLTPHFNSMTASQKKSYDFADLIKPIMQSLSYKHSTYALPFYGESSMIMYNKTIFAADHLTMPLHPTWAQIATLAKKADNPSHGVYGILLRGAPGWGMNLAPLDTVINTFGGRWFNMHWQPRLTSPNTEKAVSFYVNLLKKYGEPSPATTGWQTALSLMAHGKGAMYYDATSEAGVLETPSQSTIAGHVGFAYAPVDKTVNGSHWLWSWALAMVKDSRHKAAAFKFMTWATSPQYLKLAGKTFGWANVPPGTRYSIYHDSQYLKAAPFAPITLKSIDTATPNRPTLKPVPYTGVQFVEIPQFETVGQEVSQDVSSAIAGNISVKAALQQAQTQVASAVNASNTKGY</sequence>
<name>A0A2T2WUQ4_9FIRM</name>
<evidence type="ECO:0000313" key="2">
    <source>
        <dbReference type="EMBL" id="PSR25960.1"/>
    </source>
</evidence>
<reference evidence="2 3" key="1">
    <citation type="journal article" date="2014" name="BMC Genomics">
        <title>Comparison of environmental and isolate Sulfobacillus genomes reveals diverse carbon, sulfur, nitrogen, and hydrogen metabolisms.</title>
        <authorList>
            <person name="Justice N.B."/>
            <person name="Norman A."/>
            <person name="Brown C.T."/>
            <person name="Singh A."/>
            <person name="Thomas B.C."/>
            <person name="Banfield J.F."/>
        </authorList>
    </citation>
    <scope>NUCLEOTIDE SEQUENCE [LARGE SCALE GENOMIC DNA]</scope>
    <source>
        <strain evidence="2">AMDSBA1</strain>
    </source>
</reference>
<dbReference type="Gene3D" id="3.40.190.10">
    <property type="entry name" value="Periplasmic binding protein-like II"/>
    <property type="match status" value="2"/>
</dbReference>
<dbReference type="CDD" id="cd13585">
    <property type="entry name" value="PBP2_TMBP_like"/>
    <property type="match status" value="1"/>
</dbReference>
<proteinExistence type="predicted"/>
<evidence type="ECO:0000256" key="1">
    <source>
        <dbReference type="SAM" id="SignalP"/>
    </source>
</evidence>
<dbReference type="AlphaFoldDB" id="A0A2T2WUQ4"/>
<evidence type="ECO:0000313" key="3">
    <source>
        <dbReference type="Proteomes" id="UP000242699"/>
    </source>
</evidence>
<feature type="chain" id="PRO_5038720171" evidence="1">
    <location>
        <begin position="20"/>
        <end position="454"/>
    </location>
</feature>
<accession>A0A2T2WUQ4</accession>
<feature type="signal peptide" evidence="1">
    <location>
        <begin position="1"/>
        <end position="19"/>
    </location>
</feature>
<comment type="caution">
    <text evidence="2">The sequence shown here is derived from an EMBL/GenBank/DDBJ whole genome shotgun (WGS) entry which is preliminary data.</text>
</comment>
<dbReference type="PANTHER" id="PTHR43649">
    <property type="entry name" value="ARABINOSE-BINDING PROTEIN-RELATED"/>
    <property type="match status" value="1"/>
</dbReference>
<dbReference type="SUPFAM" id="SSF53850">
    <property type="entry name" value="Periplasmic binding protein-like II"/>
    <property type="match status" value="1"/>
</dbReference>
<dbReference type="Pfam" id="PF01547">
    <property type="entry name" value="SBP_bac_1"/>
    <property type="match status" value="1"/>
</dbReference>
<dbReference type="PROSITE" id="PS51257">
    <property type="entry name" value="PROKAR_LIPOPROTEIN"/>
    <property type="match status" value="1"/>
</dbReference>